<dbReference type="InterPro" id="IPR020575">
    <property type="entry name" value="Hsp90_N"/>
</dbReference>
<evidence type="ECO:0000256" key="4">
    <source>
        <dbReference type="ARBA" id="ARBA00023186"/>
    </source>
</evidence>
<dbReference type="PANTHER" id="PTHR11528">
    <property type="entry name" value="HEAT SHOCK PROTEIN 90 FAMILY MEMBER"/>
    <property type="match status" value="1"/>
</dbReference>
<dbReference type="CDD" id="cd16927">
    <property type="entry name" value="HATPase_Hsp90-like"/>
    <property type="match status" value="1"/>
</dbReference>
<name>A0ABS1TV25_9BACI</name>
<dbReference type="GO" id="GO:0005524">
    <property type="term" value="F:ATP binding"/>
    <property type="evidence" value="ECO:0007669"/>
    <property type="project" value="UniProtKB-KW"/>
</dbReference>
<dbReference type="PRINTS" id="PR00775">
    <property type="entry name" value="HEATSHOCK90"/>
</dbReference>
<proteinExistence type="inferred from homology"/>
<dbReference type="PROSITE" id="PS00298">
    <property type="entry name" value="HSP90"/>
    <property type="match status" value="1"/>
</dbReference>
<evidence type="ECO:0000256" key="3">
    <source>
        <dbReference type="ARBA" id="ARBA00022840"/>
    </source>
</evidence>
<organism evidence="6 7">
    <name type="scientific">Neobacillus paridis</name>
    <dbReference type="NCBI Taxonomy" id="2803862"/>
    <lineage>
        <taxon>Bacteria</taxon>
        <taxon>Bacillati</taxon>
        <taxon>Bacillota</taxon>
        <taxon>Bacilli</taxon>
        <taxon>Bacillales</taxon>
        <taxon>Bacillaceae</taxon>
        <taxon>Neobacillus</taxon>
    </lineage>
</organism>
<keyword evidence="2" id="KW-0547">Nucleotide-binding</keyword>
<dbReference type="InterPro" id="IPR001404">
    <property type="entry name" value="Hsp90_fam"/>
</dbReference>
<keyword evidence="4" id="KW-0143">Chaperone</keyword>
<dbReference type="Proteomes" id="UP000623967">
    <property type="component" value="Unassembled WGS sequence"/>
</dbReference>
<gene>
    <name evidence="6" type="ORF">JK635_23720</name>
</gene>
<feature type="non-terminal residue" evidence="6">
    <location>
        <position position="234"/>
    </location>
</feature>
<dbReference type="InterPro" id="IPR036890">
    <property type="entry name" value="HATPase_C_sf"/>
</dbReference>
<evidence type="ECO:0000256" key="1">
    <source>
        <dbReference type="ARBA" id="ARBA00008239"/>
    </source>
</evidence>
<dbReference type="InterPro" id="IPR019805">
    <property type="entry name" value="Heat_shock_protein_90_CS"/>
</dbReference>
<evidence type="ECO:0000313" key="6">
    <source>
        <dbReference type="EMBL" id="MBL4955162.1"/>
    </source>
</evidence>
<comment type="similarity">
    <text evidence="1">Belongs to the heat shock protein 90 family.</text>
</comment>
<evidence type="ECO:0000256" key="2">
    <source>
        <dbReference type="ARBA" id="ARBA00022741"/>
    </source>
</evidence>
<dbReference type="SUPFAM" id="SSF55874">
    <property type="entry name" value="ATPase domain of HSP90 chaperone/DNA topoisomerase II/histidine kinase"/>
    <property type="match status" value="1"/>
</dbReference>
<sequence length="234" mass="26274">KQTLGFQAEVKQLLQLMIHSLYSNKEIFLRELISNASDAADKLRFEAINNGALFEDDPDLKIRVDFDKEARTITISDNGIGMSRDDAVEHLGTIAKSGTKEFFSKLSGDQQKDAALIGQFGVGFYSAFIVADRITVESRRAGLPASEGVRWESGGEGDFTVEAIDKPQRGTDIILHLREGEDDFLSSWKIKSIIRKYSDHISLPIQMKKEEWNEEKKEMEVTDELETINQASAL</sequence>
<dbReference type="EMBL" id="JAESWB010000407">
    <property type="protein sequence ID" value="MBL4955162.1"/>
    <property type="molecule type" value="Genomic_DNA"/>
</dbReference>
<feature type="domain" description="Histidine kinase/HSP90-like ATPase" evidence="5">
    <location>
        <begin position="24"/>
        <end position="181"/>
    </location>
</feature>
<dbReference type="Pfam" id="PF13589">
    <property type="entry name" value="HATPase_c_3"/>
    <property type="match status" value="1"/>
</dbReference>
<dbReference type="Gene3D" id="3.30.565.10">
    <property type="entry name" value="Histidine kinase-like ATPase, C-terminal domain"/>
    <property type="match status" value="1"/>
</dbReference>
<feature type="non-terminal residue" evidence="6">
    <location>
        <position position="1"/>
    </location>
</feature>
<evidence type="ECO:0000259" key="5">
    <source>
        <dbReference type="SMART" id="SM00387"/>
    </source>
</evidence>
<keyword evidence="7" id="KW-1185">Reference proteome</keyword>
<evidence type="ECO:0000313" key="7">
    <source>
        <dbReference type="Proteomes" id="UP000623967"/>
    </source>
</evidence>
<dbReference type="InterPro" id="IPR003594">
    <property type="entry name" value="HATPase_dom"/>
</dbReference>
<keyword evidence="3 6" id="KW-0067">ATP-binding</keyword>
<reference evidence="6 7" key="1">
    <citation type="submission" date="2021-01" db="EMBL/GenBank/DDBJ databases">
        <title>Genome public.</title>
        <authorList>
            <person name="Liu C."/>
            <person name="Sun Q."/>
        </authorList>
    </citation>
    <scope>NUCLEOTIDE SEQUENCE [LARGE SCALE GENOMIC DNA]</scope>
    <source>
        <strain evidence="6 7">YIM B02564</strain>
    </source>
</reference>
<dbReference type="SMART" id="SM00387">
    <property type="entry name" value="HATPase_c"/>
    <property type="match status" value="1"/>
</dbReference>
<accession>A0ABS1TV25</accession>
<comment type="caution">
    <text evidence="6">The sequence shown here is derived from an EMBL/GenBank/DDBJ whole genome shotgun (WGS) entry which is preliminary data.</text>
</comment>
<protein>
    <submittedName>
        <fullName evidence="6">ATP-binding protein</fullName>
    </submittedName>
</protein>